<dbReference type="EMBL" id="JARQWQ010000035">
    <property type="protein sequence ID" value="KAK2560608.1"/>
    <property type="molecule type" value="Genomic_DNA"/>
</dbReference>
<sequence length="320" mass="35991">MYFDYSLISSTQRRAHSEDCRNAIGCSTVPNKKTKQCQDNRDCRKREVCHDLLKICFIEQTAKNKMKLKRTKTKTCKVDADCRHNQTCHAFFATCVNKLRIQTTVVPKTASVRVCRENSDCPQAQYCHDFFKMCLPNLMNYLESTSSSTHLGCKSASDCKNGEFCHNLTSLCLPMPTDAPASSSPKTLYPCSLHADCKVNEICHFLTRSQERNKGVGNKDPSTAIGVCIDGPDKGTPKKRTQVGTLNCSQSSECGSGRCCLSDMGMCSHYRTLGQLRKRPMRLRRLEKKLKLAKERMKNLGLHLNKSTEYKVGKCVNVSD</sequence>
<organism evidence="1 2">
    <name type="scientific">Acropora cervicornis</name>
    <name type="common">Staghorn coral</name>
    <dbReference type="NCBI Taxonomy" id="6130"/>
    <lineage>
        <taxon>Eukaryota</taxon>
        <taxon>Metazoa</taxon>
        <taxon>Cnidaria</taxon>
        <taxon>Anthozoa</taxon>
        <taxon>Hexacorallia</taxon>
        <taxon>Scleractinia</taxon>
        <taxon>Astrocoeniina</taxon>
        <taxon>Acroporidae</taxon>
        <taxon>Acropora</taxon>
    </lineage>
</organism>
<evidence type="ECO:0000313" key="1">
    <source>
        <dbReference type="EMBL" id="KAK2560608.1"/>
    </source>
</evidence>
<name>A0AAD9QFZ4_ACRCE</name>
<dbReference type="Proteomes" id="UP001249851">
    <property type="component" value="Unassembled WGS sequence"/>
</dbReference>
<accession>A0AAD9QFZ4</accession>
<proteinExistence type="predicted"/>
<evidence type="ECO:0000313" key="2">
    <source>
        <dbReference type="Proteomes" id="UP001249851"/>
    </source>
</evidence>
<gene>
    <name evidence="1" type="ORF">P5673_016342</name>
</gene>
<comment type="caution">
    <text evidence="1">The sequence shown here is derived from an EMBL/GenBank/DDBJ whole genome shotgun (WGS) entry which is preliminary data.</text>
</comment>
<reference evidence="1" key="2">
    <citation type="journal article" date="2023" name="Science">
        <title>Genomic signatures of disease resistance in endangered staghorn corals.</title>
        <authorList>
            <person name="Vollmer S.V."/>
            <person name="Selwyn J.D."/>
            <person name="Despard B.A."/>
            <person name="Roesel C.L."/>
        </authorList>
    </citation>
    <scope>NUCLEOTIDE SEQUENCE</scope>
    <source>
        <strain evidence="1">K2</strain>
    </source>
</reference>
<keyword evidence="2" id="KW-1185">Reference proteome</keyword>
<dbReference type="AlphaFoldDB" id="A0AAD9QFZ4"/>
<protein>
    <submittedName>
        <fullName evidence="1">Uncharacterized protein</fullName>
    </submittedName>
</protein>
<reference evidence="1" key="1">
    <citation type="journal article" date="2023" name="G3 (Bethesda)">
        <title>Whole genome assembly and annotation of the endangered Caribbean coral Acropora cervicornis.</title>
        <authorList>
            <person name="Selwyn J.D."/>
            <person name="Vollmer S.V."/>
        </authorList>
    </citation>
    <scope>NUCLEOTIDE SEQUENCE</scope>
    <source>
        <strain evidence="1">K2</strain>
    </source>
</reference>